<evidence type="ECO:0000256" key="1">
    <source>
        <dbReference type="SAM" id="MobiDB-lite"/>
    </source>
</evidence>
<organism evidence="3 4">
    <name type="scientific">Globisporangium ultimum (strain ATCC 200006 / CBS 805.95 / DAOM BR144)</name>
    <name type="common">Pythium ultimum</name>
    <dbReference type="NCBI Taxonomy" id="431595"/>
    <lineage>
        <taxon>Eukaryota</taxon>
        <taxon>Sar</taxon>
        <taxon>Stramenopiles</taxon>
        <taxon>Oomycota</taxon>
        <taxon>Peronosporomycetes</taxon>
        <taxon>Pythiales</taxon>
        <taxon>Pythiaceae</taxon>
        <taxon>Globisporangium</taxon>
    </lineage>
</organism>
<dbReference type="Proteomes" id="UP000019132">
    <property type="component" value="Unassembled WGS sequence"/>
</dbReference>
<dbReference type="eggNOG" id="ENOG502SBQQ">
    <property type="taxonomic scope" value="Eukaryota"/>
</dbReference>
<dbReference type="EMBL" id="GL376573">
    <property type="status" value="NOT_ANNOTATED_CDS"/>
    <property type="molecule type" value="Genomic_DNA"/>
</dbReference>
<feature type="transmembrane region" description="Helical" evidence="2">
    <location>
        <begin position="36"/>
        <end position="55"/>
    </location>
</feature>
<proteinExistence type="predicted"/>
<dbReference type="VEuPathDB" id="FungiDB:PYU1_G005600"/>
<reference evidence="4" key="1">
    <citation type="journal article" date="2010" name="Genome Biol.">
        <title>Genome sequence of the necrotrophic plant pathogen Pythium ultimum reveals original pathogenicity mechanisms and effector repertoire.</title>
        <authorList>
            <person name="Levesque C.A."/>
            <person name="Brouwer H."/>
            <person name="Cano L."/>
            <person name="Hamilton J.P."/>
            <person name="Holt C."/>
            <person name="Huitema E."/>
            <person name="Raffaele S."/>
            <person name="Robideau G.P."/>
            <person name="Thines M."/>
            <person name="Win J."/>
            <person name="Zerillo M.M."/>
            <person name="Beakes G.W."/>
            <person name="Boore J.L."/>
            <person name="Busam D."/>
            <person name="Dumas B."/>
            <person name="Ferriera S."/>
            <person name="Fuerstenberg S.I."/>
            <person name="Gachon C.M."/>
            <person name="Gaulin E."/>
            <person name="Govers F."/>
            <person name="Grenville-Briggs L."/>
            <person name="Horner N."/>
            <person name="Hostetler J."/>
            <person name="Jiang R.H."/>
            <person name="Johnson J."/>
            <person name="Krajaejun T."/>
            <person name="Lin H."/>
            <person name="Meijer H.J."/>
            <person name="Moore B."/>
            <person name="Morris P."/>
            <person name="Phuntmart V."/>
            <person name="Puiu D."/>
            <person name="Shetty J."/>
            <person name="Stajich J.E."/>
            <person name="Tripathy S."/>
            <person name="Wawra S."/>
            <person name="van West P."/>
            <person name="Whitty B.R."/>
            <person name="Coutinho P.M."/>
            <person name="Henrissat B."/>
            <person name="Martin F."/>
            <person name="Thomas P.D."/>
            <person name="Tyler B.M."/>
            <person name="De Vries R.P."/>
            <person name="Kamoun S."/>
            <person name="Yandell M."/>
            <person name="Tisserat N."/>
            <person name="Buell C.R."/>
        </authorList>
    </citation>
    <scope>NUCLEOTIDE SEQUENCE</scope>
    <source>
        <strain evidence="4">DAOM:BR144</strain>
    </source>
</reference>
<accession>K3WKW9</accession>
<feature type="region of interest" description="Disordered" evidence="1">
    <location>
        <begin position="1"/>
        <end position="22"/>
    </location>
</feature>
<protein>
    <submittedName>
        <fullName evidence="3">Uncharacterized protein</fullName>
    </submittedName>
</protein>
<evidence type="ECO:0000313" key="3">
    <source>
        <dbReference type="EnsemblProtists" id="PYU1_T005611"/>
    </source>
</evidence>
<sequence length="360" mass="39350">MDPQKPVDPAQVKFEDGGKRAGRSPFSCLEHWLTKLLFVLFVLGNIMALYVLHFVNRPSPTTRFTFTNFAATGGSSPKKGDPVSLSSTATLRNGAGTTAYLDKLTLTGGDAYDYINFAPMGTSQSSYVTNIMSYRRTVKTTQTVQESVLTTITVDTAKQVTTGTILDENVVTGLNIRGLATLSDSLMVVLVADGSTAPYPSYIIPAMITDSSVQMMKEKQVALTTGSAANFISPLTSSAFVAAYYEAYNSVSYAQYVKVGVVDNTAHTITYSAQVAFGPSNTLASYTNFGKPATVASLTDAIIIIPYVAGTSGTLERSRQKNAKILFIFIYYTLYRFELQKWSRTKYIQQKHYELFKFIA</sequence>
<evidence type="ECO:0000313" key="4">
    <source>
        <dbReference type="Proteomes" id="UP000019132"/>
    </source>
</evidence>
<name>K3WKW9_GLOUD</name>
<dbReference type="HOGENOM" id="CLU_770474_0_0_1"/>
<dbReference type="InParanoid" id="K3WKW9"/>
<reference evidence="3" key="3">
    <citation type="submission" date="2015-02" db="UniProtKB">
        <authorList>
            <consortium name="EnsemblProtists"/>
        </authorList>
    </citation>
    <scope>IDENTIFICATION</scope>
    <source>
        <strain evidence="3">DAOM BR144</strain>
    </source>
</reference>
<dbReference type="AlphaFoldDB" id="K3WKW9"/>
<keyword evidence="2" id="KW-0812">Transmembrane</keyword>
<keyword evidence="2" id="KW-1133">Transmembrane helix</keyword>
<dbReference type="EnsemblProtists" id="PYU1_T005611">
    <property type="protein sequence ID" value="PYU1_T005611"/>
    <property type="gene ID" value="PYU1_G005600"/>
</dbReference>
<evidence type="ECO:0000256" key="2">
    <source>
        <dbReference type="SAM" id="Phobius"/>
    </source>
</evidence>
<keyword evidence="2" id="KW-0472">Membrane</keyword>
<reference evidence="4" key="2">
    <citation type="submission" date="2010-04" db="EMBL/GenBank/DDBJ databases">
        <authorList>
            <person name="Buell R."/>
            <person name="Hamilton J."/>
            <person name="Hostetler J."/>
        </authorList>
    </citation>
    <scope>NUCLEOTIDE SEQUENCE [LARGE SCALE GENOMIC DNA]</scope>
    <source>
        <strain evidence="4">DAOM:BR144</strain>
    </source>
</reference>
<keyword evidence="4" id="KW-1185">Reference proteome</keyword>